<evidence type="ECO:0000256" key="4">
    <source>
        <dbReference type="ARBA" id="ARBA00022958"/>
    </source>
</evidence>
<dbReference type="EMBL" id="DXFW01000008">
    <property type="protein sequence ID" value="HIX05071.1"/>
    <property type="molecule type" value="Genomic_DNA"/>
</dbReference>
<dbReference type="Proteomes" id="UP000824193">
    <property type="component" value="Unassembled WGS sequence"/>
</dbReference>
<dbReference type="CDD" id="cd04164">
    <property type="entry name" value="trmE"/>
    <property type="match status" value="1"/>
</dbReference>
<sequence length="455" mass="46693">MAETIVALATPPGAGGIAVVRLSGEEALTVAAKVFFPHNAAKKVENAKGYTALYGNFVANGKTLDDGVALFFRAPHSYTGEDVAELSCHGGPVVAQSLIDACIAAGARPAGPGEYTRRAFLNGRMDLTQAEAVMSLIGAAGRQGAALARTALDGALAKQMEGFKQQLVALAGHIAAWVDFPEEDVPALEPEALCATLGQVKAGLESLIRNFGAGAVLREGVDAAIVGSPNVGKSTLLNLLAGFDRAIVTPIAGTTRDVVEQAVMLGGVRVTLRDTAGLRDTGDVVEAEGIRRSRRAMEEAGLVLAVFDGSAPLTEEDRQLAADCAGRPAIAIVNKSDLPQQFDPAAIAPGFAEVVTLAAGRGEGAETLGEAVRRVLGVANLDPSAPCLVSRRQYAAACEGRAALEEAENALAGGFGLDAVSVCVDDALSALCRLTGEDASDAVVEEVFSTFCVGK</sequence>
<evidence type="ECO:0000313" key="10">
    <source>
        <dbReference type="Proteomes" id="UP000824193"/>
    </source>
</evidence>
<comment type="caution">
    <text evidence="9">The sequence shown here is derived from an EMBL/GenBank/DDBJ whole genome shotgun (WGS) entry which is preliminary data.</text>
</comment>
<dbReference type="NCBIfam" id="TIGR00450">
    <property type="entry name" value="mnmE_trmE_thdF"/>
    <property type="match status" value="1"/>
</dbReference>
<dbReference type="HAMAP" id="MF_00379">
    <property type="entry name" value="GTPase_MnmE"/>
    <property type="match status" value="1"/>
</dbReference>
<feature type="binding site" evidence="6">
    <location>
        <begin position="249"/>
        <end position="255"/>
    </location>
    <ligand>
        <name>GTP</name>
        <dbReference type="ChEBI" id="CHEBI:37565"/>
    </ligand>
</feature>
<feature type="domain" description="TrmE-type G" evidence="8">
    <location>
        <begin position="220"/>
        <end position="377"/>
    </location>
</feature>
<dbReference type="Gene3D" id="3.30.1360.120">
    <property type="entry name" value="Probable tRNA modification gtpase trme, domain 1"/>
    <property type="match status" value="1"/>
</dbReference>
<feature type="binding site" evidence="6">
    <location>
        <position position="234"/>
    </location>
    <ligand>
        <name>Mg(2+)</name>
        <dbReference type="ChEBI" id="CHEBI:18420"/>
    </ligand>
</feature>
<dbReference type="PANTHER" id="PTHR42714">
    <property type="entry name" value="TRNA MODIFICATION GTPASE GTPBP3"/>
    <property type="match status" value="1"/>
</dbReference>
<dbReference type="InterPro" id="IPR006073">
    <property type="entry name" value="GTP-bd"/>
</dbReference>
<dbReference type="NCBIfam" id="TIGR00231">
    <property type="entry name" value="small_GTP"/>
    <property type="match status" value="1"/>
</dbReference>
<dbReference type="GO" id="GO:0002098">
    <property type="term" value="P:tRNA wobble uridine modification"/>
    <property type="evidence" value="ECO:0007669"/>
    <property type="project" value="TreeGrafter"/>
</dbReference>
<protein>
    <recommendedName>
        <fullName evidence="6">tRNA modification GTPase MnmE</fullName>
        <ecNumber evidence="6">3.6.-.-</ecNumber>
    </recommendedName>
</protein>
<dbReference type="InterPro" id="IPR027266">
    <property type="entry name" value="TrmE/GcvT-like"/>
</dbReference>
<keyword evidence="6" id="KW-0479">Metal-binding</keyword>
<proteinExistence type="inferred from homology"/>
<dbReference type="InterPro" id="IPR025867">
    <property type="entry name" value="MnmE_helical"/>
</dbReference>
<feature type="binding site" evidence="6">
    <location>
        <position position="255"/>
    </location>
    <ligand>
        <name>Mg(2+)</name>
        <dbReference type="ChEBI" id="CHEBI:18420"/>
    </ligand>
</feature>
<feature type="binding site" evidence="6">
    <location>
        <position position="230"/>
    </location>
    <ligand>
        <name>K(+)</name>
        <dbReference type="ChEBI" id="CHEBI:29103"/>
    </ligand>
</feature>
<evidence type="ECO:0000256" key="7">
    <source>
        <dbReference type="RuleBase" id="RU003313"/>
    </source>
</evidence>
<comment type="function">
    <text evidence="6">Exhibits a very high intrinsic GTPase hydrolysis rate. Involved in the addition of a carboxymethylaminomethyl (cmnm) group at the wobble position (U34) of certain tRNAs, forming tRNA-cmnm(5)s(2)U34.</text>
</comment>
<dbReference type="GO" id="GO:0003924">
    <property type="term" value="F:GTPase activity"/>
    <property type="evidence" value="ECO:0007669"/>
    <property type="project" value="UniProtKB-UniRule"/>
</dbReference>
<feature type="binding site" evidence="6">
    <location>
        <position position="254"/>
    </location>
    <ligand>
        <name>K(+)</name>
        <dbReference type="ChEBI" id="CHEBI:29103"/>
    </ligand>
</feature>
<name>A0A9D1V2V3_9FIRM</name>
<dbReference type="PANTHER" id="PTHR42714:SF2">
    <property type="entry name" value="TRNA MODIFICATION GTPASE GTPBP3, MITOCHONDRIAL"/>
    <property type="match status" value="1"/>
</dbReference>
<keyword evidence="2 6" id="KW-0819">tRNA processing</keyword>
<evidence type="ECO:0000313" key="9">
    <source>
        <dbReference type="EMBL" id="HIX05071.1"/>
    </source>
</evidence>
<organism evidence="9 10">
    <name type="scientific">Candidatus Allofournierella pullicola</name>
    <dbReference type="NCBI Taxonomy" id="2838596"/>
    <lineage>
        <taxon>Bacteria</taxon>
        <taxon>Bacillati</taxon>
        <taxon>Bacillota</taxon>
        <taxon>Clostridia</taxon>
        <taxon>Eubacteriales</taxon>
        <taxon>Oscillospiraceae</taxon>
        <taxon>Allofournierella</taxon>
    </lineage>
</organism>
<comment type="subcellular location">
    <subcellularLocation>
        <location evidence="6">Cytoplasm</location>
    </subcellularLocation>
</comment>
<dbReference type="Gene3D" id="1.20.120.430">
    <property type="entry name" value="tRNA modification GTPase MnmE domain 2"/>
    <property type="match status" value="1"/>
</dbReference>
<gene>
    <name evidence="6 9" type="primary">mnmE</name>
    <name evidence="6" type="synonym">trmE</name>
    <name evidence="9" type="ORF">H9865_03015</name>
</gene>
<reference evidence="9" key="1">
    <citation type="journal article" date="2021" name="PeerJ">
        <title>Extensive microbial diversity within the chicken gut microbiome revealed by metagenomics and culture.</title>
        <authorList>
            <person name="Gilroy R."/>
            <person name="Ravi A."/>
            <person name="Getino M."/>
            <person name="Pursley I."/>
            <person name="Horton D.L."/>
            <person name="Alikhan N.F."/>
            <person name="Baker D."/>
            <person name="Gharbi K."/>
            <person name="Hall N."/>
            <person name="Watson M."/>
            <person name="Adriaenssens E.M."/>
            <person name="Foster-Nyarko E."/>
            <person name="Jarju S."/>
            <person name="Secka A."/>
            <person name="Antonio M."/>
            <person name="Oren A."/>
            <person name="Chaudhuri R.R."/>
            <person name="La Ragione R."/>
            <person name="Hildebrand F."/>
            <person name="Pallen M.J."/>
        </authorList>
    </citation>
    <scope>NUCLEOTIDE SEQUENCE</scope>
    <source>
        <strain evidence="9">2239</strain>
    </source>
</reference>
<comment type="cofactor">
    <cofactor evidence="6">
        <name>K(+)</name>
        <dbReference type="ChEBI" id="CHEBI:29103"/>
    </cofactor>
    <text evidence="6">Binds 1 potassium ion per subunit.</text>
</comment>
<dbReference type="Pfam" id="PF12631">
    <property type="entry name" value="MnmE_helical"/>
    <property type="match status" value="1"/>
</dbReference>
<feature type="binding site" evidence="6">
    <location>
        <position position="455"/>
    </location>
    <ligand>
        <name>(6S)-5-formyl-5,6,7,8-tetrahydrofolate</name>
        <dbReference type="ChEBI" id="CHEBI:57457"/>
    </ligand>
</feature>
<evidence type="ECO:0000256" key="6">
    <source>
        <dbReference type="HAMAP-Rule" id="MF_00379"/>
    </source>
</evidence>
<keyword evidence="4 6" id="KW-0630">Potassium</keyword>
<dbReference type="InterPro" id="IPR004520">
    <property type="entry name" value="GTPase_MnmE"/>
</dbReference>
<feature type="binding site" evidence="6">
    <location>
        <position position="124"/>
    </location>
    <ligand>
        <name>(6S)-5-formyl-5,6,7,8-tetrahydrofolate</name>
        <dbReference type="ChEBI" id="CHEBI:57457"/>
    </ligand>
</feature>
<keyword evidence="3 6" id="KW-0547">Nucleotide-binding</keyword>
<dbReference type="EC" id="3.6.-.-" evidence="6"/>
<evidence type="ECO:0000256" key="1">
    <source>
        <dbReference type="ARBA" id="ARBA00011043"/>
    </source>
</evidence>
<evidence type="ECO:0000256" key="5">
    <source>
        <dbReference type="ARBA" id="ARBA00023134"/>
    </source>
</evidence>
<dbReference type="InterPro" id="IPR005225">
    <property type="entry name" value="Small_GTP-bd"/>
</dbReference>
<dbReference type="AlphaFoldDB" id="A0A9D1V2V3"/>
<evidence type="ECO:0000259" key="8">
    <source>
        <dbReference type="PROSITE" id="PS51709"/>
    </source>
</evidence>
<dbReference type="GO" id="GO:0046872">
    <property type="term" value="F:metal ion binding"/>
    <property type="evidence" value="ECO:0007669"/>
    <property type="project" value="UniProtKB-KW"/>
</dbReference>
<comment type="subunit">
    <text evidence="6">Homodimer. Heterotetramer of two MnmE and two MnmG subunits.</text>
</comment>
<feature type="binding site" evidence="6">
    <location>
        <position position="85"/>
    </location>
    <ligand>
        <name>(6S)-5-formyl-5,6,7,8-tetrahydrofolate</name>
        <dbReference type="ChEBI" id="CHEBI:57457"/>
    </ligand>
</feature>
<evidence type="ECO:0000256" key="3">
    <source>
        <dbReference type="ARBA" id="ARBA00022741"/>
    </source>
</evidence>
<dbReference type="SUPFAM" id="SSF103025">
    <property type="entry name" value="Folate-binding domain"/>
    <property type="match status" value="1"/>
</dbReference>
<keyword evidence="6" id="KW-0460">Magnesium</keyword>
<comment type="similarity">
    <text evidence="1 6 7">Belongs to the TRAFAC class TrmE-Era-EngA-EngB-Septin-like GTPase superfamily. TrmE GTPase family.</text>
</comment>
<dbReference type="GO" id="GO:0005829">
    <property type="term" value="C:cytosol"/>
    <property type="evidence" value="ECO:0007669"/>
    <property type="project" value="TreeGrafter"/>
</dbReference>
<feature type="binding site" evidence="6">
    <location>
        <position position="251"/>
    </location>
    <ligand>
        <name>K(+)</name>
        <dbReference type="ChEBI" id="CHEBI:29103"/>
    </ligand>
</feature>
<dbReference type="Gene3D" id="3.40.50.300">
    <property type="entry name" value="P-loop containing nucleotide triphosphate hydrolases"/>
    <property type="match status" value="1"/>
</dbReference>
<dbReference type="InterPro" id="IPR027417">
    <property type="entry name" value="P-loop_NTPase"/>
</dbReference>
<dbReference type="SUPFAM" id="SSF52540">
    <property type="entry name" value="P-loop containing nucleoside triphosphate hydrolases"/>
    <property type="match status" value="1"/>
</dbReference>
<evidence type="ECO:0000256" key="2">
    <source>
        <dbReference type="ARBA" id="ARBA00022694"/>
    </source>
</evidence>
<feature type="binding site" evidence="6">
    <location>
        <begin position="274"/>
        <end position="277"/>
    </location>
    <ligand>
        <name>GTP</name>
        <dbReference type="ChEBI" id="CHEBI:37565"/>
    </ligand>
</feature>
<dbReference type="CDD" id="cd14858">
    <property type="entry name" value="TrmE_N"/>
    <property type="match status" value="1"/>
</dbReference>
<feature type="binding site" evidence="6">
    <location>
        <position position="249"/>
    </location>
    <ligand>
        <name>K(+)</name>
        <dbReference type="ChEBI" id="CHEBI:29103"/>
    </ligand>
</feature>
<accession>A0A9D1V2V3</accession>
<dbReference type="InterPro" id="IPR018948">
    <property type="entry name" value="GTP-bd_TrmE_N"/>
</dbReference>
<dbReference type="InterPro" id="IPR031168">
    <property type="entry name" value="G_TrmE"/>
</dbReference>
<dbReference type="Pfam" id="PF01926">
    <property type="entry name" value="MMR_HSR1"/>
    <property type="match status" value="1"/>
</dbReference>
<feature type="binding site" evidence="6">
    <location>
        <position position="21"/>
    </location>
    <ligand>
        <name>(6S)-5-formyl-5,6,7,8-tetrahydrofolate</name>
        <dbReference type="ChEBI" id="CHEBI:57457"/>
    </ligand>
</feature>
<keyword evidence="6" id="KW-0963">Cytoplasm</keyword>
<keyword evidence="6" id="KW-0378">Hydrolase</keyword>
<dbReference type="PROSITE" id="PS51709">
    <property type="entry name" value="G_TRME"/>
    <property type="match status" value="1"/>
</dbReference>
<dbReference type="Pfam" id="PF10396">
    <property type="entry name" value="TrmE_N"/>
    <property type="match status" value="1"/>
</dbReference>
<feature type="binding site" evidence="6">
    <location>
        <begin position="230"/>
        <end position="235"/>
    </location>
    <ligand>
        <name>GTP</name>
        <dbReference type="ChEBI" id="CHEBI:37565"/>
    </ligand>
</feature>
<dbReference type="GO" id="GO:0005525">
    <property type="term" value="F:GTP binding"/>
    <property type="evidence" value="ECO:0007669"/>
    <property type="project" value="UniProtKB-UniRule"/>
</dbReference>
<reference evidence="9" key="2">
    <citation type="submission" date="2021-04" db="EMBL/GenBank/DDBJ databases">
        <authorList>
            <person name="Gilroy R."/>
        </authorList>
    </citation>
    <scope>NUCLEOTIDE SEQUENCE</scope>
    <source>
        <strain evidence="9">2239</strain>
    </source>
</reference>
<dbReference type="GO" id="GO:0030488">
    <property type="term" value="P:tRNA methylation"/>
    <property type="evidence" value="ECO:0007669"/>
    <property type="project" value="TreeGrafter"/>
</dbReference>
<keyword evidence="5 6" id="KW-0342">GTP-binding</keyword>
<dbReference type="InterPro" id="IPR027368">
    <property type="entry name" value="MnmE_dom2"/>
</dbReference>
<comment type="caution">
    <text evidence="6">Lacks conserved residue(s) required for the propagation of feature annotation.</text>
</comment>